<name>A0AAQ2T042_MORBO</name>
<dbReference type="GO" id="GO:0030488">
    <property type="term" value="P:tRNA methylation"/>
    <property type="evidence" value="ECO:0007669"/>
    <property type="project" value="TreeGrafter"/>
</dbReference>
<dbReference type="InterPro" id="IPR006073">
    <property type="entry name" value="GTP-bd"/>
</dbReference>
<feature type="domain" description="G" evidence="1">
    <location>
        <begin position="30"/>
        <end position="127"/>
    </location>
</feature>
<dbReference type="GO" id="GO:0005829">
    <property type="term" value="C:cytosol"/>
    <property type="evidence" value="ECO:0007669"/>
    <property type="project" value="TreeGrafter"/>
</dbReference>
<evidence type="ECO:0000313" key="5">
    <source>
        <dbReference type="Proteomes" id="UP001163632"/>
    </source>
</evidence>
<dbReference type="RefSeq" id="WP_228157715.1">
    <property type="nucleotide sequence ID" value="NZ_CP030241.1"/>
</dbReference>
<dbReference type="PANTHER" id="PTHR42714">
    <property type="entry name" value="TRNA MODIFICATION GTPASE GTPBP3"/>
    <property type="match status" value="1"/>
</dbReference>
<dbReference type="Gene3D" id="3.40.50.300">
    <property type="entry name" value="P-loop containing nucleotide triphosphate hydrolases"/>
    <property type="match status" value="1"/>
</dbReference>
<evidence type="ECO:0000313" key="2">
    <source>
        <dbReference type="EMBL" id="UZA03493.1"/>
    </source>
</evidence>
<dbReference type="EMBL" id="CP087830">
    <property type="protein sequence ID" value="UZA03493.1"/>
    <property type="molecule type" value="Genomic_DNA"/>
</dbReference>
<gene>
    <name evidence="2" type="ORF">LP092_01625</name>
    <name evidence="3" type="ORF">LP129_12975</name>
</gene>
<evidence type="ECO:0000313" key="4">
    <source>
        <dbReference type="Proteomes" id="UP001163283"/>
    </source>
</evidence>
<sequence length="233" mass="26231">MMNNQQGVSHTRTIQLQSALNQKRLLTPLDVVLVGATEVGKSSTLNALFGSDVAEVGKGSQPQTQIVADYRVGQSFRLYDTAGFGDGKEADERHAKNLVFLLRDTCTSKQKSYFLMDLVLVILDGSSRDLGTSYKLLTDVILPNIEPSRVLVAINKADMAMSGRYWDFEKNQPQPRLIEFLNEKVHSTKERIKEATGLTIPTPIYYSAERNYNIDEIFGFIINNLPTHRRYLN</sequence>
<dbReference type="GO" id="GO:0005525">
    <property type="term" value="F:GTP binding"/>
    <property type="evidence" value="ECO:0007669"/>
    <property type="project" value="InterPro"/>
</dbReference>
<accession>A0AAQ2T042</accession>
<dbReference type="Proteomes" id="UP001163632">
    <property type="component" value="Chromosome"/>
</dbReference>
<dbReference type="SUPFAM" id="SSF52540">
    <property type="entry name" value="P-loop containing nucleoside triphosphate hydrolases"/>
    <property type="match status" value="1"/>
</dbReference>
<protein>
    <submittedName>
        <fullName evidence="3">50S ribosome-binding GTPase</fullName>
    </submittedName>
</protein>
<proteinExistence type="predicted"/>
<dbReference type="AlphaFoldDB" id="A0AAQ2T042"/>
<dbReference type="GO" id="GO:0002098">
    <property type="term" value="P:tRNA wobble uridine modification"/>
    <property type="evidence" value="ECO:0007669"/>
    <property type="project" value="TreeGrafter"/>
</dbReference>
<organism evidence="3 4">
    <name type="scientific">Moraxella bovis</name>
    <dbReference type="NCBI Taxonomy" id="476"/>
    <lineage>
        <taxon>Bacteria</taxon>
        <taxon>Pseudomonadati</taxon>
        <taxon>Pseudomonadota</taxon>
        <taxon>Gammaproteobacteria</taxon>
        <taxon>Moraxellales</taxon>
        <taxon>Moraxellaceae</taxon>
        <taxon>Moraxella</taxon>
    </lineage>
</organism>
<dbReference type="PANTHER" id="PTHR42714:SF2">
    <property type="entry name" value="TRNA MODIFICATION GTPASE GTPBP3, MITOCHONDRIAL"/>
    <property type="match status" value="1"/>
</dbReference>
<dbReference type="CDD" id="cd00882">
    <property type="entry name" value="Ras_like_GTPase"/>
    <property type="match status" value="1"/>
</dbReference>
<evidence type="ECO:0000313" key="3">
    <source>
        <dbReference type="EMBL" id="UZA51379.1"/>
    </source>
</evidence>
<dbReference type="GeneID" id="77189669"/>
<evidence type="ECO:0000259" key="1">
    <source>
        <dbReference type="Pfam" id="PF01926"/>
    </source>
</evidence>
<reference evidence="3 4" key="1">
    <citation type="journal article" date="2022" name="BMC Microbiol.">
        <title>Whole genome sequencing of Moraxella bovis strains from North America reveals two genotypes with different genetic determinants.</title>
        <authorList>
            <person name="Wynn E.L."/>
            <person name="Hille M.M."/>
            <person name="Loy J.D."/>
            <person name="Schuller G."/>
            <person name="Kuhn K.L."/>
            <person name="Dickey A.M."/>
            <person name="Bono J.L."/>
            <person name="Clawson M.L."/>
        </authorList>
    </citation>
    <scope>NUCLEOTIDE SEQUENCE [LARGE SCALE GENOMIC DNA]</scope>
    <source>
        <strain evidence="2">SAM102599</strain>
        <strain evidence="3 4">SAM57978</strain>
    </source>
</reference>
<dbReference type="Pfam" id="PF01926">
    <property type="entry name" value="MMR_HSR1"/>
    <property type="match status" value="1"/>
</dbReference>
<keyword evidence="5" id="KW-1185">Reference proteome</keyword>
<dbReference type="Proteomes" id="UP001163283">
    <property type="component" value="Chromosome"/>
</dbReference>
<dbReference type="EMBL" id="CP087781">
    <property type="protein sequence ID" value="UZA51379.1"/>
    <property type="molecule type" value="Genomic_DNA"/>
</dbReference>
<dbReference type="InterPro" id="IPR027417">
    <property type="entry name" value="P-loop_NTPase"/>
</dbReference>